<keyword evidence="2" id="KW-0238">DNA-binding</keyword>
<sequence length="400" mass="44494">MAMYLPFGKRFLPTDEELLNHFLRNKVANKNLPAMSEMMIERDIYGKNATPWELFRDDDPSLPWQQVVDSLGKLNEQEYVLYVFTKLTSVGKVGKKHKNRVAGCGSWHQNLPNEVTDQDGNKIGNKKIFKFKHRQEGIPTKWIMYEYSLLGHEEYVLCKIKRIGDHPSKNNMHVPSLSDEAIMLNTDDQHMAVDVQRSGKKSKLSNITTEITATRSQISGTGDQGLNNGYGGFVGNNVVGVLDQNIQTGDSMYPGCVVPQLHENLVPQNQPNIGALEGMGYDEFGHYLTENFDFSTSPDGGEDDQVQHHIPIGSESTNVEYSSCSGASTSYNINGDYYGDGFHHRENSAIGSGQDTHPMAVDDHVLPGTSNADASSPVSELLGTEDWFDVDEMMRLLASP</sequence>
<dbReference type="Gene3D" id="2.170.150.80">
    <property type="entry name" value="NAC domain"/>
    <property type="match status" value="1"/>
</dbReference>
<evidence type="ECO:0000259" key="5">
    <source>
        <dbReference type="PROSITE" id="PS51005"/>
    </source>
</evidence>
<evidence type="ECO:0000256" key="4">
    <source>
        <dbReference type="ARBA" id="ARBA00023242"/>
    </source>
</evidence>
<organism evidence="6 7">
    <name type="scientific">Oldenlandia corymbosa var. corymbosa</name>
    <dbReference type="NCBI Taxonomy" id="529605"/>
    <lineage>
        <taxon>Eukaryota</taxon>
        <taxon>Viridiplantae</taxon>
        <taxon>Streptophyta</taxon>
        <taxon>Embryophyta</taxon>
        <taxon>Tracheophyta</taxon>
        <taxon>Spermatophyta</taxon>
        <taxon>Magnoliopsida</taxon>
        <taxon>eudicotyledons</taxon>
        <taxon>Gunneridae</taxon>
        <taxon>Pentapetalae</taxon>
        <taxon>asterids</taxon>
        <taxon>lamiids</taxon>
        <taxon>Gentianales</taxon>
        <taxon>Rubiaceae</taxon>
        <taxon>Rubioideae</taxon>
        <taxon>Spermacoceae</taxon>
        <taxon>Hedyotis-Oldenlandia complex</taxon>
        <taxon>Oldenlandia</taxon>
    </lineage>
</organism>
<keyword evidence="4" id="KW-0539">Nucleus</keyword>
<keyword evidence="7" id="KW-1185">Reference proteome</keyword>
<protein>
    <submittedName>
        <fullName evidence="6">OLC1v1019497C1</fullName>
    </submittedName>
</protein>
<dbReference type="Proteomes" id="UP001161247">
    <property type="component" value="Chromosome 9"/>
</dbReference>
<dbReference type="PANTHER" id="PTHR31719:SF43">
    <property type="entry name" value="NAC TRANSCRIPTION FACTOR 56"/>
    <property type="match status" value="1"/>
</dbReference>
<dbReference type="GO" id="GO:0048731">
    <property type="term" value="P:system development"/>
    <property type="evidence" value="ECO:0007669"/>
    <property type="project" value="TreeGrafter"/>
</dbReference>
<dbReference type="PROSITE" id="PS51005">
    <property type="entry name" value="NAC"/>
    <property type="match status" value="1"/>
</dbReference>
<proteinExistence type="predicted"/>
<name>A0AAV1EEJ4_OLDCO</name>
<gene>
    <name evidence="6" type="ORF">OLC1_LOCUS23975</name>
</gene>
<evidence type="ECO:0000313" key="7">
    <source>
        <dbReference type="Proteomes" id="UP001161247"/>
    </source>
</evidence>
<dbReference type="GO" id="GO:0003677">
    <property type="term" value="F:DNA binding"/>
    <property type="evidence" value="ECO:0007669"/>
    <property type="project" value="UniProtKB-KW"/>
</dbReference>
<dbReference type="EMBL" id="OX459126">
    <property type="protein sequence ID" value="CAI9117998.1"/>
    <property type="molecule type" value="Genomic_DNA"/>
</dbReference>
<dbReference type="InterPro" id="IPR003441">
    <property type="entry name" value="NAC-dom"/>
</dbReference>
<dbReference type="GO" id="GO:0006355">
    <property type="term" value="P:regulation of DNA-templated transcription"/>
    <property type="evidence" value="ECO:0007669"/>
    <property type="project" value="InterPro"/>
</dbReference>
<evidence type="ECO:0000313" key="6">
    <source>
        <dbReference type="EMBL" id="CAI9117998.1"/>
    </source>
</evidence>
<feature type="domain" description="NAC" evidence="5">
    <location>
        <begin position="5"/>
        <end position="163"/>
    </location>
</feature>
<keyword evidence="3" id="KW-0804">Transcription</keyword>
<dbReference type="Pfam" id="PF02365">
    <property type="entry name" value="NAM"/>
    <property type="match status" value="1"/>
</dbReference>
<keyword evidence="1" id="KW-0805">Transcription regulation</keyword>
<dbReference type="InterPro" id="IPR036093">
    <property type="entry name" value="NAC_dom_sf"/>
</dbReference>
<accession>A0AAV1EEJ4</accession>
<dbReference type="PANTHER" id="PTHR31719">
    <property type="entry name" value="NAC TRANSCRIPTION FACTOR 56"/>
    <property type="match status" value="1"/>
</dbReference>
<dbReference type="AlphaFoldDB" id="A0AAV1EEJ4"/>
<evidence type="ECO:0000256" key="3">
    <source>
        <dbReference type="ARBA" id="ARBA00023163"/>
    </source>
</evidence>
<dbReference type="SUPFAM" id="SSF101941">
    <property type="entry name" value="NAC domain"/>
    <property type="match status" value="1"/>
</dbReference>
<reference evidence="6" key="1">
    <citation type="submission" date="2023-03" db="EMBL/GenBank/DDBJ databases">
        <authorList>
            <person name="Julca I."/>
        </authorList>
    </citation>
    <scope>NUCLEOTIDE SEQUENCE</scope>
</reference>
<evidence type="ECO:0000256" key="1">
    <source>
        <dbReference type="ARBA" id="ARBA00023015"/>
    </source>
</evidence>
<evidence type="ECO:0000256" key="2">
    <source>
        <dbReference type="ARBA" id="ARBA00023125"/>
    </source>
</evidence>